<organism evidence="6 7">
    <name type="scientific">Flavimaricola marinus</name>
    <dbReference type="NCBI Taxonomy" id="1819565"/>
    <lineage>
        <taxon>Bacteria</taxon>
        <taxon>Pseudomonadati</taxon>
        <taxon>Pseudomonadota</taxon>
        <taxon>Alphaproteobacteria</taxon>
        <taxon>Rhodobacterales</taxon>
        <taxon>Paracoccaceae</taxon>
        <taxon>Flavimaricola</taxon>
    </lineage>
</organism>
<dbReference type="GO" id="GO:0022904">
    <property type="term" value="P:respiratory electron transport chain"/>
    <property type="evidence" value="ECO:0007669"/>
    <property type="project" value="TreeGrafter"/>
</dbReference>
<dbReference type="PROSITE" id="PS51387">
    <property type="entry name" value="FAD_PCMH"/>
    <property type="match status" value="1"/>
</dbReference>
<dbReference type="EMBL" id="FXZK01000013">
    <property type="protein sequence ID" value="SMY09811.1"/>
    <property type="molecule type" value="Genomic_DNA"/>
</dbReference>
<dbReference type="InterPro" id="IPR016169">
    <property type="entry name" value="FAD-bd_PCMH_sub2"/>
</dbReference>
<dbReference type="InterPro" id="IPR051264">
    <property type="entry name" value="FAD-oxidored/transferase_4"/>
</dbReference>
<dbReference type="Gene3D" id="3.30.70.2190">
    <property type="match status" value="1"/>
</dbReference>
<dbReference type="PANTHER" id="PTHR43716:SF1">
    <property type="entry name" value="D-2-HYDROXYGLUTARATE DEHYDROGENASE, MITOCHONDRIAL"/>
    <property type="match status" value="1"/>
</dbReference>
<evidence type="ECO:0000313" key="6">
    <source>
        <dbReference type="EMBL" id="SMY09811.1"/>
    </source>
</evidence>
<dbReference type="InterPro" id="IPR036318">
    <property type="entry name" value="FAD-bd_PCMH-like_sf"/>
</dbReference>
<keyword evidence="7" id="KW-1185">Reference proteome</keyword>
<dbReference type="SUPFAM" id="SSF55103">
    <property type="entry name" value="FAD-linked oxidases, C-terminal domain"/>
    <property type="match status" value="1"/>
</dbReference>
<dbReference type="Gene3D" id="3.30.43.10">
    <property type="entry name" value="Uridine Diphospho-n-acetylenolpyruvylglucosamine Reductase, domain 2"/>
    <property type="match status" value="1"/>
</dbReference>
<evidence type="ECO:0000313" key="7">
    <source>
        <dbReference type="Proteomes" id="UP000201613"/>
    </source>
</evidence>
<evidence type="ECO:0000259" key="5">
    <source>
        <dbReference type="PROSITE" id="PS51387"/>
    </source>
</evidence>
<dbReference type="Pfam" id="PF02913">
    <property type="entry name" value="FAD-oxidase_C"/>
    <property type="match status" value="1"/>
</dbReference>
<keyword evidence="2" id="KW-0285">Flavoprotein</keyword>
<dbReference type="GO" id="GO:0071949">
    <property type="term" value="F:FAD binding"/>
    <property type="evidence" value="ECO:0007669"/>
    <property type="project" value="InterPro"/>
</dbReference>
<keyword evidence="4 6" id="KW-0560">Oxidoreductase</keyword>
<gene>
    <name evidence="6" type="ORF">LOM8899_03983</name>
</gene>
<sequence length="460" mass="49042">MTGTPARPPAPPGVACLTAPGDMAPYLAGVRGEKGQALAVLRPQTTEAVAACVRHCHAEGMNFVPQSGNTGLVGASVPGTQEGGVVLSLDRLRGECTVDAANRTVSVSAGLRLSELNAQLAPHGLFFPIDLGADPMIGGMIATNTGGGRYLRYGDVRRHVLGLTVVLNTAKAEVLTLGGAVRKANTGPDWRQMFIGTSGWFGVVTRAVLNVEPMVQAQAAALVVPSSHAAMLDLLRHLEIRLGPLLSAFEFMSCAAMRHTFTHVPAIANPFARGAIPQMALLIEVSRTTADAPWDTPLDEVLQAAFAEAWDLPGAPVEDALFGRAEEIWALRHALSEGVRTAGPLIAFDLGFTRDKVIAFREQMHRTLPARYPMMEICDFGHLGDGGLHFNLIKTDGPAQPSFEEGLRDWVVEQAVEGFGASFSAEHGLGPKNLRYFERYTALDPQVLRRMCGVIAANGC</sequence>
<comment type="cofactor">
    <cofactor evidence="1">
        <name>FAD</name>
        <dbReference type="ChEBI" id="CHEBI:57692"/>
    </cofactor>
</comment>
<accession>A0A238LJG8</accession>
<dbReference type="InterPro" id="IPR016166">
    <property type="entry name" value="FAD-bd_PCMH"/>
</dbReference>
<dbReference type="InterPro" id="IPR004113">
    <property type="entry name" value="FAD-bd_oxidored_4_C"/>
</dbReference>
<dbReference type="Proteomes" id="UP000201613">
    <property type="component" value="Unassembled WGS sequence"/>
</dbReference>
<evidence type="ECO:0000256" key="1">
    <source>
        <dbReference type="ARBA" id="ARBA00001974"/>
    </source>
</evidence>
<dbReference type="AlphaFoldDB" id="A0A238LJG8"/>
<protein>
    <submittedName>
        <fullName evidence="6">Putative FAD-linked oxidoreductase</fullName>
        <ecNumber evidence="6">1.-.-.-</ecNumber>
    </submittedName>
</protein>
<reference evidence="6 7" key="1">
    <citation type="submission" date="2017-05" db="EMBL/GenBank/DDBJ databases">
        <authorList>
            <person name="Song R."/>
            <person name="Chenine A.L."/>
            <person name="Ruprecht R.M."/>
        </authorList>
    </citation>
    <scope>NUCLEOTIDE SEQUENCE [LARGE SCALE GENOMIC DNA]</scope>
    <source>
        <strain evidence="6 7">CECT 8899</strain>
    </source>
</reference>
<evidence type="ECO:0000256" key="2">
    <source>
        <dbReference type="ARBA" id="ARBA00022630"/>
    </source>
</evidence>
<dbReference type="Gene3D" id="3.30.465.10">
    <property type="match status" value="1"/>
</dbReference>
<dbReference type="GO" id="GO:0016491">
    <property type="term" value="F:oxidoreductase activity"/>
    <property type="evidence" value="ECO:0007669"/>
    <property type="project" value="UniProtKB-KW"/>
</dbReference>
<dbReference type="InterPro" id="IPR016167">
    <property type="entry name" value="FAD-bd_PCMH_sub1"/>
</dbReference>
<evidence type="ECO:0000256" key="4">
    <source>
        <dbReference type="ARBA" id="ARBA00023002"/>
    </source>
</evidence>
<dbReference type="Pfam" id="PF01565">
    <property type="entry name" value="FAD_binding_4"/>
    <property type="match status" value="1"/>
</dbReference>
<dbReference type="RefSeq" id="WP_093994047.1">
    <property type="nucleotide sequence ID" value="NZ_FXZK01000013.1"/>
</dbReference>
<dbReference type="InterPro" id="IPR006094">
    <property type="entry name" value="Oxid_FAD_bind_N"/>
</dbReference>
<keyword evidence="3" id="KW-0274">FAD</keyword>
<dbReference type="Gene3D" id="3.30.70.2740">
    <property type="match status" value="1"/>
</dbReference>
<dbReference type="OrthoDB" id="9809290at2"/>
<evidence type="ECO:0000256" key="3">
    <source>
        <dbReference type="ARBA" id="ARBA00022827"/>
    </source>
</evidence>
<dbReference type="InterPro" id="IPR016164">
    <property type="entry name" value="FAD-linked_Oxase-like_C"/>
</dbReference>
<feature type="domain" description="FAD-binding PCMH-type" evidence="5">
    <location>
        <begin position="33"/>
        <end position="214"/>
    </location>
</feature>
<dbReference type="SUPFAM" id="SSF56176">
    <property type="entry name" value="FAD-binding/transporter-associated domain-like"/>
    <property type="match status" value="1"/>
</dbReference>
<name>A0A238LJG8_9RHOB</name>
<proteinExistence type="predicted"/>
<dbReference type="EC" id="1.-.-.-" evidence="6"/>
<dbReference type="PANTHER" id="PTHR43716">
    <property type="entry name" value="D-2-HYDROXYGLUTARATE DEHYDROGENASE, MITOCHONDRIAL"/>
    <property type="match status" value="1"/>
</dbReference>